<keyword evidence="3" id="KW-1185">Reference proteome</keyword>
<feature type="region of interest" description="Disordered" evidence="1">
    <location>
        <begin position="20"/>
        <end position="46"/>
    </location>
</feature>
<accession>A0A087G194</accession>
<dbReference type="EMBL" id="KL976940">
    <property type="protein sequence ID" value="KFK23646.1"/>
    <property type="molecule type" value="Genomic_DNA"/>
</dbReference>
<gene>
    <name evidence="2" type="ORF">AALP_AAs60109U000100</name>
</gene>
<evidence type="ECO:0000256" key="1">
    <source>
        <dbReference type="SAM" id="MobiDB-lite"/>
    </source>
</evidence>
<dbReference type="Gramene" id="KFK23646">
    <property type="protein sequence ID" value="KFK23646"/>
    <property type="gene ID" value="AALP_AAs60109U000100"/>
</dbReference>
<evidence type="ECO:0000313" key="2">
    <source>
        <dbReference type="EMBL" id="KFK23646.1"/>
    </source>
</evidence>
<dbReference type="Proteomes" id="UP000029120">
    <property type="component" value="Unassembled WGS sequence"/>
</dbReference>
<sequence>MDEKNSVLIVLLPFFQEEKNNFRKERSKERNSKEREPSKDRERPRS</sequence>
<organism evidence="2 3">
    <name type="scientific">Arabis alpina</name>
    <name type="common">Alpine rock-cress</name>
    <dbReference type="NCBI Taxonomy" id="50452"/>
    <lineage>
        <taxon>Eukaryota</taxon>
        <taxon>Viridiplantae</taxon>
        <taxon>Streptophyta</taxon>
        <taxon>Embryophyta</taxon>
        <taxon>Tracheophyta</taxon>
        <taxon>Spermatophyta</taxon>
        <taxon>Magnoliopsida</taxon>
        <taxon>eudicotyledons</taxon>
        <taxon>Gunneridae</taxon>
        <taxon>Pentapetalae</taxon>
        <taxon>rosids</taxon>
        <taxon>malvids</taxon>
        <taxon>Brassicales</taxon>
        <taxon>Brassicaceae</taxon>
        <taxon>Arabideae</taxon>
        <taxon>Arabis</taxon>
    </lineage>
</organism>
<name>A0A087G194_ARAAL</name>
<dbReference type="AlphaFoldDB" id="A0A087G194"/>
<reference evidence="3" key="1">
    <citation type="journal article" date="2015" name="Nat. Plants">
        <title>Genome expansion of Arabis alpina linked with retrotransposition and reduced symmetric DNA methylation.</title>
        <authorList>
            <person name="Willing E.M."/>
            <person name="Rawat V."/>
            <person name="Mandakova T."/>
            <person name="Maumus F."/>
            <person name="James G.V."/>
            <person name="Nordstroem K.J."/>
            <person name="Becker C."/>
            <person name="Warthmann N."/>
            <person name="Chica C."/>
            <person name="Szarzynska B."/>
            <person name="Zytnicki M."/>
            <person name="Albani M.C."/>
            <person name="Kiefer C."/>
            <person name="Bergonzi S."/>
            <person name="Castaings L."/>
            <person name="Mateos J.L."/>
            <person name="Berns M.C."/>
            <person name="Bujdoso N."/>
            <person name="Piofczyk T."/>
            <person name="de Lorenzo L."/>
            <person name="Barrero-Sicilia C."/>
            <person name="Mateos I."/>
            <person name="Piednoel M."/>
            <person name="Hagmann J."/>
            <person name="Chen-Min-Tao R."/>
            <person name="Iglesias-Fernandez R."/>
            <person name="Schuster S.C."/>
            <person name="Alonso-Blanco C."/>
            <person name="Roudier F."/>
            <person name="Carbonero P."/>
            <person name="Paz-Ares J."/>
            <person name="Davis S.J."/>
            <person name="Pecinka A."/>
            <person name="Quesneville H."/>
            <person name="Colot V."/>
            <person name="Lysak M.A."/>
            <person name="Weigel D."/>
            <person name="Coupland G."/>
            <person name="Schneeberger K."/>
        </authorList>
    </citation>
    <scope>NUCLEOTIDE SEQUENCE [LARGE SCALE GENOMIC DNA]</scope>
    <source>
        <strain evidence="3">cv. Pajares</strain>
    </source>
</reference>
<protein>
    <submittedName>
        <fullName evidence="2">Uncharacterized protein</fullName>
    </submittedName>
</protein>
<evidence type="ECO:0000313" key="3">
    <source>
        <dbReference type="Proteomes" id="UP000029120"/>
    </source>
</evidence>
<proteinExistence type="predicted"/>